<organism evidence="1 2">
    <name type="scientific">Fistulifera solaris</name>
    <name type="common">Oleaginous diatom</name>
    <dbReference type="NCBI Taxonomy" id="1519565"/>
    <lineage>
        <taxon>Eukaryota</taxon>
        <taxon>Sar</taxon>
        <taxon>Stramenopiles</taxon>
        <taxon>Ochrophyta</taxon>
        <taxon>Bacillariophyta</taxon>
        <taxon>Bacillariophyceae</taxon>
        <taxon>Bacillariophycidae</taxon>
        <taxon>Naviculales</taxon>
        <taxon>Naviculaceae</taxon>
        <taxon>Fistulifera</taxon>
    </lineage>
</organism>
<dbReference type="InParanoid" id="A0A1Z5KI86"/>
<evidence type="ECO:0000313" key="2">
    <source>
        <dbReference type="Proteomes" id="UP000198406"/>
    </source>
</evidence>
<comment type="caution">
    <text evidence="1">The sequence shown here is derived from an EMBL/GenBank/DDBJ whole genome shotgun (WGS) entry which is preliminary data.</text>
</comment>
<accession>A0A1Z5KI86</accession>
<evidence type="ECO:0000313" key="1">
    <source>
        <dbReference type="EMBL" id="GAX25802.1"/>
    </source>
</evidence>
<dbReference type="AlphaFoldDB" id="A0A1Z5KI86"/>
<protein>
    <submittedName>
        <fullName evidence="1">Uncharacterized protein</fullName>
    </submittedName>
</protein>
<name>A0A1Z5KI86_FISSO</name>
<keyword evidence="2" id="KW-1185">Reference proteome</keyword>
<dbReference type="EMBL" id="BDSP01000231">
    <property type="protein sequence ID" value="GAX25802.1"/>
    <property type="molecule type" value="Genomic_DNA"/>
</dbReference>
<dbReference type="Proteomes" id="UP000198406">
    <property type="component" value="Unassembled WGS sequence"/>
</dbReference>
<reference evidence="1 2" key="1">
    <citation type="journal article" date="2015" name="Plant Cell">
        <title>Oil accumulation by the oleaginous diatom Fistulifera solaris as revealed by the genome and transcriptome.</title>
        <authorList>
            <person name="Tanaka T."/>
            <person name="Maeda Y."/>
            <person name="Veluchamy A."/>
            <person name="Tanaka M."/>
            <person name="Abida H."/>
            <person name="Marechal E."/>
            <person name="Bowler C."/>
            <person name="Muto M."/>
            <person name="Sunaga Y."/>
            <person name="Tanaka M."/>
            <person name="Yoshino T."/>
            <person name="Taniguchi T."/>
            <person name="Fukuda Y."/>
            <person name="Nemoto M."/>
            <person name="Matsumoto M."/>
            <person name="Wong P.S."/>
            <person name="Aburatani S."/>
            <person name="Fujibuchi W."/>
        </authorList>
    </citation>
    <scope>NUCLEOTIDE SEQUENCE [LARGE SCALE GENOMIC DNA]</scope>
    <source>
        <strain evidence="1 2">JPCC DA0580</strain>
    </source>
</reference>
<proteinExistence type="predicted"/>
<sequence length="345" mass="39592">MLSVRFAVMLFLVVLSLNLLCHFWFFQLVEDPKVVYNHTQCQAAFILFGLPKSFPVVWRAYRQNLMDHNPHIQFDVSMHLYSDIKTLTNPKNGEVNVEMESVTTLLETIGQGNDVLVQTRQADFDARNLTWLGEEHLMQFGPGWTLNTLKNMFRQGNSMMQSYQHVLQNDKEYQLFVFARPDTFLADKVDLHCNIADNELIVPSWQVHDDDENNDRFAVAGPAAARIYVQAKAQGFFDYVKSGQDGDLEKGTNFWNSVELWIQWFRSGVSSKKADVSTQTGKGDWNSEHLLWCWLKENAVQVKKGPRHWAPLLRIRGGGAVNGRDARTFPGGWLKFRMAMLASAR</sequence>
<dbReference type="OrthoDB" id="10543959at2759"/>
<gene>
    <name evidence="1" type="ORF">FisN_8Hh295</name>
</gene>